<dbReference type="PANTHER" id="PTHR47978">
    <property type="match status" value="1"/>
</dbReference>
<dbReference type="SMART" id="SM00174">
    <property type="entry name" value="RHO"/>
    <property type="match status" value="1"/>
</dbReference>
<dbReference type="NCBIfam" id="TIGR00231">
    <property type="entry name" value="small_GTP"/>
    <property type="match status" value="1"/>
</dbReference>
<evidence type="ECO:0000313" key="6">
    <source>
        <dbReference type="Proteomes" id="UP001187531"/>
    </source>
</evidence>
<dbReference type="InterPro" id="IPR001806">
    <property type="entry name" value="Small_GTPase"/>
</dbReference>
<keyword evidence="4" id="KW-0449">Lipoprotein</keyword>
<comment type="caution">
    <text evidence="5">The sequence shown here is derived from an EMBL/GenBank/DDBJ whole genome shotgun (WGS) entry which is preliminary data.</text>
</comment>
<dbReference type="FunFam" id="3.40.50.300:FF:001129">
    <property type="entry name" value="ras-related protein Rab-44 isoform X2"/>
    <property type="match status" value="1"/>
</dbReference>
<dbReference type="SMART" id="SM00175">
    <property type="entry name" value="RAB"/>
    <property type="match status" value="1"/>
</dbReference>
<accession>A0AA88HRX4</accession>
<evidence type="ECO:0000256" key="2">
    <source>
        <dbReference type="ARBA" id="ARBA00022741"/>
    </source>
</evidence>
<dbReference type="Pfam" id="PF00071">
    <property type="entry name" value="Ras"/>
    <property type="match status" value="1"/>
</dbReference>
<name>A0AA88HRX4_ARTSF</name>
<comment type="similarity">
    <text evidence="1">Belongs to the small GTPase superfamily. Rab family.</text>
</comment>
<keyword evidence="3" id="KW-0342">GTP-binding</keyword>
<dbReference type="Proteomes" id="UP001187531">
    <property type="component" value="Unassembled WGS sequence"/>
</dbReference>
<evidence type="ECO:0000256" key="1">
    <source>
        <dbReference type="ARBA" id="ARBA00006270"/>
    </source>
</evidence>
<keyword evidence="6" id="KW-1185">Reference proteome</keyword>
<sequence>MPRNISTGRVTDPGLHGSYKECLVYGINQHFKCKEEEYHKTILVGDSGVGKTSLLFHFETGKFEPRKFSATVGIGFTNKIVNVAGSDVRLQIWDTAGQERFRSITHAYYRDAHALLLLYEIGNRRTFENTRAWLCEIYEYADSSICILLIGNKCDSTVREVTTEEGEQLASEYGIEFVETSAKTGQNVEAAFNIISRILLEATKNGGSSMKRVETEHLQNVRPNCTCNVG</sequence>
<protein>
    <submittedName>
        <fullName evidence="5">Uncharacterized protein</fullName>
    </submittedName>
</protein>
<dbReference type="PROSITE" id="PS51419">
    <property type="entry name" value="RAB"/>
    <property type="match status" value="1"/>
</dbReference>
<dbReference type="EMBL" id="JAVRJZ010000015">
    <property type="protein sequence ID" value="KAK2712776.1"/>
    <property type="molecule type" value="Genomic_DNA"/>
</dbReference>
<gene>
    <name evidence="5" type="ORF">QYM36_011465</name>
</gene>
<dbReference type="PROSITE" id="PS51421">
    <property type="entry name" value="RAS"/>
    <property type="match status" value="1"/>
</dbReference>
<dbReference type="Gene3D" id="3.40.50.300">
    <property type="entry name" value="P-loop containing nucleotide triphosphate hydrolases"/>
    <property type="match status" value="1"/>
</dbReference>
<proteinExistence type="inferred from homology"/>
<dbReference type="GO" id="GO:0003924">
    <property type="term" value="F:GTPase activity"/>
    <property type="evidence" value="ECO:0007669"/>
    <property type="project" value="InterPro"/>
</dbReference>
<reference evidence="5" key="1">
    <citation type="submission" date="2023-07" db="EMBL/GenBank/DDBJ databases">
        <title>Chromosome-level genome assembly of Artemia franciscana.</title>
        <authorList>
            <person name="Jo E."/>
        </authorList>
    </citation>
    <scope>NUCLEOTIDE SEQUENCE</scope>
    <source>
        <tissue evidence="5">Whole body</tissue>
    </source>
</reference>
<dbReference type="SMART" id="SM00176">
    <property type="entry name" value="RAN"/>
    <property type="match status" value="1"/>
</dbReference>
<dbReference type="AlphaFoldDB" id="A0AA88HRX4"/>
<dbReference type="InterPro" id="IPR005225">
    <property type="entry name" value="Small_GTP-bd"/>
</dbReference>
<dbReference type="PRINTS" id="PR00449">
    <property type="entry name" value="RASTRNSFRMNG"/>
</dbReference>
<dbReference type="PROSITE" id="PS51420">
    <property type="entry name" value="RHO"/>
    <property type="match status" value="1"/>
</dbReference>
<dbReference type="GO" id="GO:0005525">
    <property type="term" value="F:GTP binding"/>
    <property type="evidence" value="ECO:0007669"/>
    <property type="project" value="UniProtKB-KW"/>
</dbReference>
<dbReference type="InterPro" id="IPR027417">
    <property type="entry name" value="P-loop_NTPase"/>
</dbReference>
<organism evidence="5 6">
    <name type="scientific">Artemia franciscana</name>
    <name type="common">Brine shrimp</name>
    <name type="synonym">Artemia sanfranciscana</name>
    <dbReference type="NCBI Taxonomy" id="6661"/>
    <lineage>
        <taxon>Eukaryota</taxon>
        <taxon>Metazoa</taxon>
        <taxon>Ecdysozoa</taxon>
        <taxon>Arthropoda</taxon>
        <taxon>Crustacea</taxon>
        <taxon>Branchiopoda</taxon>
        <taxon>Anostraca</taxon>
        <taxon>Artemiidae</taxon>
        <taxon>Artemia</taxon>
    </lineage>
</organism>
<dbReference type="SMART" id="SM00173">
    <property type="entry name" value="RAS"/>
    <property type="match status" value="1"/>
</dbReference>
<evidence type="ECO:0000313" key="5">
    <source>
        <dbReference type="EMBL" id="KAK2712776.1"/>
    </source>
</evidence>
<dbReference type="SUPFAM" id="SSF52540">
    <property type="entry name" value="P-loop containing nucleoside triphosphate hydrolases"/>
    <property type="match status" value="1"/>
</dbReference>
<evidence type="ECO:0000256" key="4">
    <source>
        <dbReference type="ARBA" id="ARBA00023288"/>
    </source>
</evidence>
<keyword evidence="2" id="KW-0547">Nucleotide-binding</keyword>
<evidence type="ECO:0000256" key="3">
    <source>
        <dbReference type="ARBA" id="ARBA00023134"/>
    </source>
</evidence>